<feature type="transmembrane region" description="Helical" evidence="7">
    <location>
        <begin position="168"/>
        <end position="192"/>
    </location>
</feature>
<dbReference type="GO" id="GO:0005275">
    <property type="term" value="F:amine transmembrane transporter activity"/>
    <property type="evidence" value="ECO:0007669"/>
    <property type="project" value="TreeGrafter"/>
</dbReference>
<dbReference type="InterPro" id="IPR000515">
    <property type="entry name" value="MetI-like"/>
</dbReference>
<feature type="transmembrane region" description="Helical" evidence="7">
    <location>
        <begin position="213"/>
        <end position="234"/>
    </location>
</feature>
<keyword evidence="12" id="KW-1185">Reference proteome</keyword>
<dbReference type="OrthoDB" id="9815258at2"/>
<keyword evidence="5 7" id="KW-1133">Transmembrane helix</keyword>
<organism evidence="11 13">
    <name type="scientific">Jannaschia seohaensis</name>
    <dbReference type="NCBI Taxonomy" id="475081"/>
    <lineage>
        <taxon>Bacteria</taxon>
        <taxon>Pseudomonadati</taxon>
        <taxon>Pseudomonadota</taxon>
        <taxon>Alphaproteobacteria</taxon>
        <taxon>Rhodobacterales</taxon>
        <taxon>Roseobacteraceae</taxon>
        <taxon>Jannaschia</taxon>
    </lineage>
</organism>
<evidence type="ECO:0000313" key="10">
    <source>
        <dbReference type="EMBL" id="PWJ20535.1"/>
    </source>
</evidence>
<dbReference type="GO" id="GO:0031460">
    <property type="term" value="P:glycine betaine transport"/>
    <property type="evidence" value="ECO:0007669"/>
    <property type="project" value="TreeGrafter"/>
</dbReference>
<feature type="transmembrane region" description="Helical" evidence="7">
    <location>
        <begin position="462"/>
        <end position="481"/>
    </location>
</feature>
<comment type="subcellular location">
    <subcellularLocation>
        <location evidence="1 7">Cell membrane</location>
        <topology evidence="1 7">Multi-pass membrane protein</topology>
    </subcellularLocation>
</comment>
<dbReference type="GO" id="GO:0043190">
    <property type="term" value="C:ATP-binding cassette (ABC) transporter complex"/>
    <property type="evidence" value="ECO:0007669"/>
    <property type="project" value="TreeGrafter"/>
</dbReference>
<evidence type="ECO:0000256" key="5">
    <source>
        <dbReference type="ARBA" id="ARBA00022989"/>
    </source>
</evidence>
<dbReference type="EMBL" id="UETC01000003">
    <property type="protein sequence ID" value="SSA44631.1"/>
    <property type="molecule type" value="Genomic_DNA"/>
</dbReference>
<dbReference type="EMBL" id="QGDJ01000003">
    <property type="protein sequence ID" value="PWJ20535.1"/>
    <property type="molecule type" value="Genomic_DNA"/>
</dbReference>
<evidence type="ECO:0000256" key="1">
    <source>
        <dbReference type="ARBA" id="ARBA00004651"/>
    </source>
</evidence>
<evidence type="ECO:0000256" key="4">
    <source>
        <dbReference type="ARBA" id="ARBA00022692"/>
    </source>
</evidence>
<dbReference type="Gene3D" id="1.10.3720.10">
    <property type="entry name" value="MetI-like"/>
    <property type="match status" value="1"/>
</dbReference>
<feature type="transmembrane region" description="Helical" evidence="7">
    <location>
        <begin position="79"/>
        <end position="98"/>
    </location>
</feature>
<dbReference type="CDD" id="cd06261">
    <property type="entry name" value="TM_PBP2"/>
    <property type="match status" value="1"/>
</dbReference>
<gene>
    <name evidence="10" type="ORF">BCF38_103354</name>
    <name evidence="11" type="ORF">SAMN05421539_103354</name>
</gene>
<accession>A0A2Y9AJF5</accession>
<feature type="transmembrane region" description="Helical" evidence="7">
    <location>
        <begin position="289"/>
        <end position="308"/>
    </location>
</feature>
<keyword evidence="4 7" id="KW-0812">Transmembrane</keyword>
<feature type="coiled-coil region" evidence="8">
    <location>
        <begin position="131"/>
        <end position="158"/>
    </location>
</feature>
<evidence type="ECO:0000313" key="12">
    <source>
        <dbReference type="Proteomes" id="UP000245839"/>
    </source>
</evidence>
<reference evidence="10 12" key="2">
    <citation type="submission" date="2018-03" db="EMBL/GenBank/DDBJ databases">
        <title>Genomic Encyclopedia of Archaeal and Bacterial Type Strains, Phase II (KMG-II): from individual species to whole genera.</title>
        <authorList>
            <person name="Goeker M."/>
        </authorList>
    </citation>
    <scope>NUCLEOTIDE SEQUENCE [LARGE SCALE GENOMIC DNA]</scope>
    <source>
        <strain evidence="10 12">DSM 25227</strain>
    </source>
</reference>
<dbReference type="PANTHER" id="PTHR47737:SF1">
    <property type="entry name" value="GLYCINE BETAINE_PROLINE BETAINE TRANSPORT SYSTEM PERMEASE PROTEIN PROW"/>
    <property type="match status" value="1"/>
</dbReference>
<dbReference type="Proteomes" id="UP000251571">
    <property type="component" value="Unassembled WGS sequence"/>
</dbReference>
<dbReference type="PROSITE" id="PS50928">
    <property type="entry name" value="ABC_TM1"/>
    <property type="match status" value="1"/>
</dbReference>
<feature type="transmembrane region" description="Helical" evidence="7">
    <location>
        <begin position="315"/>
        <end position="332"/>
    </location>
</feature>
<reference evidence="11 13" key="1">
    <citation type="submission" date="2016-10" db="EMBL/GenBank/DDBJ databases">
        <authorList>
            <person name="Cai Z."/>
        </authorList>
    </citation>
    <scope>NUCLEOTIDE SEQUENCE [LARGE SCALE GENOMIC DNA]</scope>
    <source>
        <strain evidence="11 13">DSM 25227</strain>
    </source>
</reference>
<dbReference type="FunFam" id="1.10.3720.10:FF:000001">
    <property type="entry name" value="Glycine betaine ABC transporter, permease"/>
    <property type="match status" value="1"/>
</dbReference>
<feature type="transmembrane region" description="Helical" evidence="7">
    <location>
        <begin position="373"/>
        <end position="393"/>
    </location>
</feature>
<dbReference type="Pfam" id="PF00528">
    <property type="entry name" value="BPD_transp_1"/>
    <property type="match status" value="1"/>
</dbReference>
<dbReference type="AlphaFoldDB" id="A0A2Y9AJF5"/>
<evidence type="ECO:0000256" key="8">
    <source>
        <dbReference type="SAM" id="Coils"/>
    </source>
</evidence>
<evidence type="ECO:0000256" key="6">
    <source>
        <dbReference type="ARBA" id="ARBA00023136"/>
    </source>
</evidence>
<evidence type="ECO:0000313" key="11">
    <source>
        <dbReference type="EMBL" id="SSA44631.1"/>
    </source>
</evidence>
<evidence type="ECO:0000259" key="9">
    <source>
        <dbReference type="PROSITE" id="PS50928"/>
    </source>
</evidence>
<name>A0A2Y9AJF5_9RHOB</name>
<proteinExistence type="inferred from homology"/>
<dbReference type="SUPFAM" id="SSF161098">
    <property type="entry name" value="MetI-like"/>
    <property type="match status" value="1"/>
</dbReference>
<dbReference type="RefSeq" id="WP_109564108.1">
    <property type="nucleotide sequence ID" value="NZ_QGDJ01000003.1"/>
</dbReference>
<evidence type="ECO:0000313" key="13">
    <source>
        <dbReference type="Proteomes" id="UP000251571"/>
    </source>
</evidence>
<keyword evidence="8" id="KW-0175">Coiled coil</keyword>
<evidence type="ECO:0000256" key="7">
    <source>
        <dbReference type="RuleBase" id="RU363032"/>
    </source>
</evidence>
<dbReference type="GO" id="GO:0015226">
    <property type="term" value="F:carnitine transmembrane transporter activity"/>
    <property type="evidence" value="ECO:0007669"/>
    <property type="project" value="TreeGrafter"/>
</dbReference>
<feature type="transmembrane region" description="Helical" evidence="7">
    <location>
        <begin position="338"/>
        <end position="361"/>
    </location>
</feature>
<evidence type="ECO:0000256" key="3">
    <source>
        <dbReference type="ARBA" id="ARBA00022475"/>
    </source>
</evidence>
<dbReference type="PANTHER" id="PTHR47737">
    <property type="entry name" value="GLYCINE BETAINE/PROLINE BETAINE TRANSPORT SYSTEM PERMEASE PROTEIN PROW"/>
    <property type="match status" value="1"/>
</dbReference>
<keyword evidence="2 7" id="KW-0813">Transport</keyword>
<comment type="similarity">
    <text evidence="7">Belongs to the binding-protein-dependent transport system permease family.</text>
</comment>
<feature type="transmembrane region" description="Helical" evidence="7">
    <location>
        <begin position="487"/>
        <end position="510"/>
    </location>
</feature>
<dbReference type="GO" id="GO:0015871">
    <property type="term" value="P:choline transport"/>
    <property type="evidence" value="ECO:0007669"/>
    <property type="project" value="TreeGrafter"/>
</dbReference>
<keyword evidence="3" id="KW-1003">Cell membrane</keyword>
<evidence type="ECO:0000256" key="2">
    <source>
        <dbReference type="ARBA" id="ARBA00022448"/>
    </source>
</evidence>
<sequence length="519" mass="55896">MKDDSAIDDDGVNPLEDTESAAAVAYADERRDNIREFVETSPDYYIRNFERVGASARFTPTFNAAAGLMGPVWFGARGLWSWALPFLILEVLALVQIARGLFGDLAADAMARIESIEGTLELRRQQLQAAIDSGSDRVEAFQRTVESLEANIDGIRAEAEAIAAGGPAIALGGLILLLAVKAVQAVVANWALEARFSEWLSDRSVRSGMPRQQVAFSAIFMALIVLVSMVHYSFPGRFAVLSDFPTPPEIRLTAIAWVEAFFNWAVLNGEALFDAITAGIRMVLDALELVFVATPWIVVAALIVLLTWLTAGLRMAIYSGAFLAYMGFLGFWEKAMTTLALLGTAACLSIVIGIPLGMFAARRPRFYKAIQPIMDFMQTMPAFVFMIPVIAFFGTGKPAAVVVTMIFGGTPVVRLTVLGLRGVPAAVREAAISFGASKWYLLTKVDLPLAAPSIRAGINQTIMLSLAMVVVASLIGAKGLGEDVLEALQYANVGQGILAGLSILFCAMILDRIVQGQRS</sequence>
<feature type="domain" description="ABC transmembrane type-1" evidence="9">
    <location>
        <begin position="335"/>
        <end position="514"/>
    </location>
</feature>
<keyword evidence="6 7" id="KW-0472">Membrane</keyword>
<dbReference type="Proteomes" id="UP000245839">
    <property type="component" value="Unassembled WGS sequence"/>
</dbReference>
<protein>
    <submittedName>
        <fullName evidence="11">Glycine betaine/proline transport system permease protein</fullName>
    </submittedName>
</protein>
<dbReference type="InterPro" id="IPR035906">
    <property type="entry name" value="MetI-like_sf"/>
</dbReference>